<gene>
    <name evidence="1" type="ORF">T02_15693</name>
</gene>
<organism evidence="1 2">
    <name type="scientific">Trichinella nativa</name>
    <dbReference type="NCBI Taxonomy" id="6335"/>
    <lineage>
        <taxon>Eukaryota</taxon>
        <taxon>Metazoa</taxon>
        <taxon>Ecdysozoa</taxon>
        <taxon>Nematoda</taxon>
        <taxon>Enoplea</taxon>
        <taxon>Dorylaimia</taxon>
        <taxon>Trichinellida</taxon>
        <taxon>Trichinellidae</taxon>
        <taxon>Trichinella</taxon>
    </lineage>
</organism>
<protein>
    <submittedName>
        <fullName evidence="1">Uncharacterized protein</fullName>
    </submittedName>
</protein>
<evidence type="ECO:0000313" key="1">
    <source>
        <dbReference type="EMBL" id="KRZ50589.1"/>
    </source>
</evidence>
<evidence type="ECO:0000313" key="2">
    <source>
        <dbReference type="Proteomes" id="UP000054721"/>
    </source>
</evidence>
<comment type="caution">
    <text evidence="1">The sequence shown here is derived from an EMBL/GenBank/DDBJ whole genome shotgun (WGS) entry which is preliminary data.</text>
</comment>
<reference evidence="1 2" key="1">
    <citation type="submission" date="2015-05" db="EMBL/GenBank/DDBJ databases">
        <title>Evolution of Trichinella species and genotypes.</title>
        <authorList>
            <person name="Korhonen P.K."/>
            <person name="Edoardo P."/>
            <person name="Giuseppe L.R."/>
            <person name="Gasser R.B."/>
        </authorList>
    </citation>
    <scope>NUCLEOTIDE SEQUENCE [LARGE SCALE GENOMIC DNA]</scope>
    <source>
        <strain evidence="1">ISS10</strain>
    </source>
</reference>
<dbReference type="EMBL" id="JYDW01000257">
    <property type="protein sequence ID" value="KRZ50589.1"/>
    <property type="molecule type" value="Genomic_DNA"/>
</dbReference>
<proteinExistence type="predicted"/>
<dbReference type="Proteomes" id="UP000054721">
    <property type="component" value="Unassembled WGS sequence"/>
</dbReference>
<name>A0A0V1KTC9_9BILA</name>
<dbReference type="OrthoDB" id="550575at2759"/>
<accession>A0A0V1KTC9</accession>
<sequence length="67" mass="7340">MNKVQFKVRSDQSGCTVRRNILLVGPVESQLKIAGSGGEEVGAYPRFLMLLLVLRADIAVFLTAAQY</sequence>
<dbReference type="AlphaFoldDB" id="A0A0V1KTC9"/>
<keyword evidence="2" id="KW-1185">Reference proteome</keyword>